<name>A0A7E5A1V1_PANRE</name>
<evidence type="ECO:0000313" key="2">
    <source>
        <dbReference type="WBParaSite" id="Pan_g9624.t1"/>
    </source>
</evidence>
<dbReference type="AlphaFoldDB" id="A0A7E5A1V1"/>
<accession>A0A7E5A1V1</accession>
<keyword evidence="1" id="KW-1185">Reference proteome</keyword>
<dbReference type="Proteomes" id="UP000492821">
    <property type="component" value="Unassembled WGS sequence"/>
</dbReference>
<reference evidence="2" key="2">
    <citation type="submission" date="2020-10" db="UniProtKB">
        <authorList>
            <consortium name="WormBaseParasite"/>
        </authorList>
    </citation>
    <scope>IDENTIFICATION</scope>
</reference>
<proteinExistence type="predicted"/>
<protein>
    <submittedName>
        <fullName evidence="2">Ovule protein</fullName>
    </submittedName>
</protein>
<reference evidence="1" key="1">
    <citation type="journal article" date="2013" name="Genetics">
        <title>The draft genome and transcriptome of Panagrellus redivivus are shaped by the harsh demands of a free-living lifestyle.</title>
        <authorList>
            <person name="Srinivasan J."/>
            <person name="Dillman A.R."/>
            <person name="Macchietto M.G."/>
            <person name="Heikkinen L."/>
            <person name="Lakso M."/>
            <person name="Fracchia K.M."/>
            <person name="Antoshechkin I."/>
            <person name="Mortazavi A."/>
            <person name="Wong G."/>
            <person name="Sternberg P.W."/>
        </authorList>
    </citation>
    <scope>NUCLEOTIDE SEQUENCE [LARGE SCALE GENOMIC DNA]</scope>
    <source>
        <strain evidence="1">MT8872</strain>
    </source>
</reference>
<organism evidence="1 2">
    <name type="scientific">Panagrellus redivivus</name>
    <name type="common">Microworm</name>
    <dbReference type="NCBI Taxonomy" id="6233"/>
    <lineage>
        <taxon>Eukaryota</taxon>
        <taxon>Metazoa</taxon>
        <taxon>Ecdysozoa</taxon>
        <taxon>Nematoda</taxon>
        <taxon>Chromadorea</taxon>
        <taxon>Rhabditida</taxon>
        <taxon>Tylenchina</taxon>
        <taxon>Panagrolaimomorpha</taxon>
        <taxon>Panagrolaimoidea</taxon>
        <taxon>Panagrolaimidae</taxon>
        <taxon>Panagrellus</taxon>
    </lineage>
</organism>
<sequence length="78" mass="9263">MDSVRDNTFISIFDNSDRARVYHPYHTATSVIWYVSMLFKFTVHNFTLCRKIYRLMDETTQLLINYNANKCANNICCI</sequence>
<evidence type="ECO:0000313" key="1">
    <source>
        <dbReference type="Proteomes" id="UP000492821"/>
    </source>
</evidence>
<dbReference type="WBParaSite" id="Pan_g9624.t1">
    <property type="protein sequence ID" value="Pan_g9624.t1"/>
    <property type="gene ID" value="Pan_g9624"/>
</dbReference>